<evidence type="ECO:0000313" key="2">
    <source>
        <dbReference type="Proteomes" id="UP000076858"/>
    </source>
</evidence>
<proteinExistence type="predicted"/>
<comment type="caution">
    <text evidence="1">The sequence shown here is derived from an EMBL/GenBank/DDBJ whole genome shotgun (WGS) entry which is preliminary data.</text>
</comment>
<protein>
    <submittedName>
        <fullName evidence="1">Uncharacterized protein</fullName>
    </submittedName>
</protein>
<dbReference type="Pfam" id="PF15810">
    <property type="entry name" value="CCDC117"/>
    <property type="match status" value="1"/>
</dbReference>
<dbReference type="AlphaFoldDB" id="A0A162S1S2"/>
<organism evidence="1 2">
    <name type="scientific">Daphnia magna</name>
    <dbReference type="NCBI Taxonomy" id="35525"/>
    <lineage>
        <taxon>Eukaryota</taxon>
        <taxon>Metazoa</taxon>
        <taxon>Ecdysozoa</taxon>
        <taxon>Arthropoda</taxon>
        <taxon>Crustacea</taxon>
        <taxon>Branchiopoda</taxon>
        <taxon>Diplostraca</taxon>
        <taxon>Cladocera</taxon>
        <taxon>Anomopoda</taxon>
        <taxon>Daphniidae</taxon>
        <taxon>Daphnia</taxon>
    </lineage>
</organism>
<dbReference type="InterPro" id="IPR031630">
    <property type="entry name" value="CCDC117"/>
</dbReference>
<keyword evidence="2" id="KW-1185">Reference proteome</keyword>
<sequence length="250" mass="28139">MFTSGFPIIPPNSSSPVVSSARNSWNQHPPESMPWGSLPHHRVTRFSGELDAQEPCPAQTESLSAWNTLQDNWKLIPLPSPLKRKIDEPSEEQVRKQLITEDKISAHLSQLQIGSPTSEQPRLDAMEDDSTTATSLDGVKIDACSKLILSDEIRNFQRENSIPQCLLESFNRPSMAVVLWQPRSAVHQLVDRDASPCEEQSRSLRSEALEGNSSNDLELINEEESNNNEPINNFNMNDEHQLDLEMDDDL</sequence>
<accession>A0A162S1S2</accession>
<dbReference type="OrthoDB" id="10022757at2759"/>
<name>A0A162S1S2_9CRUS</name>
<reference evidence="1 2" key="1">
    <citation type="submission" date="2016-03" db="EMBL/GenBank/DDBJ databases">
        <title>EvidentialGene: Evidence-directed Construction of Genes on Genomes.</title>
        <authorList>
            <person name="Gilbert D.G."/>
            <person name="Choi J.-H."/>
            <person name="Mockaitis K."/>
            <person name="Colbourne J."/>
            <person name="Pfrender M."/>
        </authorList>
    </citation>
    <scope>NUCLEOTIDE SEQUENCE [LARGE SCALE GENOMIC DNA]</scope>
    <source>
        <strain evidence="1 2">Xinb3</strain>
        <tissue evidence="1">Complete organism</tissue>
    </source>
</reference>
<evidence type="ECO:0000313" key="1">
    <source>
        <dbReference type="EMBL" id="KZS20949.1"/>
    </source>
</evidence>
<dbReference type="Proteomes" id="UP000076858">
    <property type="component" value="Unassembled WGS sequence"/>
</dbReference>
<dbReference type="EMBL" id="LRGB01000084">
    <property type="protein sequence ID" value="KZS20949.1"/>
    <property type="molecule type" value="Genomic_DNA"/>
</dbReference>
<gene>
    <name evidence="1" type="ORF">APZ42_012054</name>
</gene>